<feature type="binding site" evidence="7">
    <location>
        <position position="43"/>
    </location>
    <ligand>
        <name>S-adenosyl-L-methionine</name>
        <dbReference type="ChEBI" id="CHEBI:59789"/>
    </ligand>
</feature>
<dbReference type="PANTHER" id="PTHR11727">
    <property type="entry name" value="DIMETHYLADENOSINE TRANSFERASE"/>
    <property type="match status" value="1"/>
</dbReference>
<evidence type="ECO:0000256" key="7">
    <source>
        <dbReference type="PROSITE-ProRule" id="PRU01026"/>
    </source>
</evidence>
<dbReference type="PROSITE" id="PS01131">
    <property type="entry name" value="RRNA_A_DIMETH"/>
    <property type="match status" value="1"/>
</dbReference>
<dbReference type="GO" id="GO:0052908">
    <property type="term" value="F:16S rRNA (adenine(1518)-N(6)/adenine(1519)-N(6))-dimethyltransferase activity"/>
    <property type="evidence" value="ECO:0007669"/>
    <property type="project" value="UniProtKB-EC"/>
</dbReference>
<dbReference type="PANTHER" id="PTHR11727:SF7">
    <property type="entry name" value="DIMETHYLADENOSINE TRANSFERASE-RELATED"/>
    <property type="match status" value="1"/>
</dbReference>
<feature type="domain" description="Ribosomal RNA adenine methylase transferase N-terminal" evidence="8">
    <location>
        <begin position="1"/>
        <end position="172"/>
    </location>
</feature>
<reference evidence="9 10" key="1">
    <citation type="submission" date="2019-08" db="EMBL/GenBank/DDBJ databases">
        <title>Highly reduced genomes of protist endosymbionts show evolutionary convergence.</title>
        <authorList>
            <person name="George E."/>
            <person name="Husnik F."/>
            <person name="Tashyreva D."/>
            <person name="Prokopchuk G."/>
            <person name="Horak A."/>
            <person name="Kwong W.K."/>
            <person name="Lukes J."/>
            <person name="Keeling P.J."/>
        </authorList>
    </citation>
    <scope>NUCLEOTIDE SEQUENCE [LARGE SCALE GENOMIC DNA]</scope>
    <source>
        <strain evidence="9">1621</strain>
    </source>
</reference>
<sequence>MCDKIALSSPEVKNSCILEIGPGTGHLTKSIIKLGPSKLIAIEKDTRMKQYLTPLQSRCKVLEVIYEDILASKFLLSISEPTNIIANIPYNISSPILLFIVRNAKKIRSATITLQKEVAERVCASHNTKKYGRLSVLCQSIFHCSKLMDIPRQFFYPTPSVDSCTILLTQKEYPIPTSHLTALENITKSAFTQRRKMIKTSLSRVWNNTSCIFNALSINGNIRAENISVDLYVQLAKHWIECGCKELLYSDA</sequence>
<dbReference type="NCBIfam" id="TIGR00755">
    <property type="entry name" value="ksgA"/>
    <property type="match status" value="1"/>
</dbReference>
<dbReference type="InterPro" id="IPR011530">
    <property type="entry name" value="rRNA_adenine_dimethylase"/>
</dbReference>
<evidence type="ECO:0000313" key="10">
    <source>
        <dbReference type="Proteomes" id="UP000323844"/>
    </source>
</evidence>
<keyword evidence="2" id="KW-0698">rRNA processing</keyword>
<feature type="binding site" evidence="7">
    <location>
        <position position="87"/>
    </location>
    <ligand>
        <name>S-adenosyl-L-methionine</name>
        <dbReference type="ChEBI" id="CHEBI:59789"/>
    </ligand>
</feature>
<dbReference type="Gene3D" id="3.40.50.150">
    <property type="entry name" value="Vaccinia Virus protein VP39"/>
    <property type="match status" value="1"/>
</dbReference>
<feature type="binding site" evidence="7">
    <location>
        <position position="1"/>
    </location>
    <ligand>
        <name>S-adenosyl-L-methionine</name>
        <dbReference type="ChEBI" id="CHEBI:59789"/>
    </ligand>
</feature>
<dbReference type="SMART" id="SM00650">
    <property type="entry name" value="rADc"/>
    <property type="match status" value="1"/>
</dbReference>
<proteinExistence type="inferred from homology"/>
<dbReference type="EMBL" id="CP043312">
    <property type="protein sequence ID" value="QEK39543.1"/>
    <property type="molecule type" value="Genomic_DNA"/>
</dbReference>
<dbReference type="KEGG" id="snay:FZC37_01145"/>
<keyword evidence="1" id="KW-0963">Cytoplasm</keyword>
<comment type="caution">
    <text evidence="7">Lacks conserved residue(s) required for the propagation of feature annotation.</text>
</comment>
<dbReference type="InterPro" id="IPR023165">
    <property type="entry name" value="rRNA_Ade_diMease-like_C"/>
</dbReference>
<dbReference type="GO" id="GO:0003723">
    <property type="term" value="F:RNA binding"/>
    <property type="evidence" value="ECO:0007669"/>
    <property type="project" value="UniProtKB-UniRule"/>
</dbReference>
<keyword evidence="3 7" id="KW-0489">Methyltransferase</keyword>
<keyword evidence="5 7" id="KW-0949">S-adenosyl-L-methionine</keyword>
<feature type="binding site" evidence="7">
    <location>
        <position position="68"/>
    </location>
    <ligand>
        <name>S-adenosyl-L-methionine</name>
        <dbReference type="ChEBI" id="CHEBI:59789"/>
    </ligand>
</feature>
<keyword evidence="6 7" id="KW-0694">RNA-binding</keyword>
<dbReference type="InterPro" id="IPR001737">
    <property type="entry name" value="KsgA/Erm"/>
</dbReference>
<comment type="similarity">
    <text evidence="7">Belongs to the class I-like SAM-binding methyltransferase superfamily. rRNA adenine N(6)-methyltransferase family.</text>
</comment>
<evidence type="ECO:0000256" key="6">
    <source>
        <dbReference type="ARBA" id="ARBA00022884"/>
    </source>
</evidence>
<dbReference type="AlphaFoldDB" id="A0A5C0UJ54"/>
<dbReference type="OrthoDB" id="9814755at2"/>
<name>A0A5C0UJ54_9RICK</name>
<evidence type="ECO:0000256" key="4">
    <source>
        <dbReference type="ARBA" id="ARBA00022679"/>
    </source>
</evidence>
<evidence type="ECO:0000256" key="5">
    <source>
        <dbReference type="ARBA" id="ARBA00022691"/>
    </source>
</evidence>
<dbReference type="InterPro" id="IPR020596">
    <property type="entry name" value="rRNA_Ade_Mease_Trfase_CS"/>
</dbReference>
<dbReference type="EC" id="2.1.1.182" evidence="9"/>
<evidence type="ECO:0000259" key="8">
    <source>
        <dbReference type="SMART" id="SM00650"/>
    </source>
</evidence>
<accession>A0A5C0UJ54</accession>
<evidence type="ECO:0000256" key="3">
    <source>
        <dbReference type="ARBA" id="ARBA00022603"/>
    </source>
</evidence>
<evidence type="ECO:0000313" key="9">
    <source>
        <dbReference type="EMBL" id="QEK39543.1"/>
    </source>
</evidence>
<dbReference type="InterPro" id="IPR020598">
    <property type="entry name" value="rRNA_Ade_methylase_Trfase_N"/>
</dbReference>
<dbReference type="InterPro" id="IPR029063">
    <property type="entry name" value="SAM-dependent_MTases_sf"/>
</dbReference>
<organism evidence="9 10">
    <name type="scientific">Candidatus Sneabacter namystus</name>
    <dbReference type="NCBI Taxonomy" id="2601646"/>
    <lineage>
        <taxon>Bacteria</taxon>
        <taxon>Pseudomonadati</taxon>
        <taxon>Pseudomonadota</taxon>
        <taxon>Alphaproteobacteria</taxon>
        <taxon>Rickettsiales</taxon>
        <taxon>Rickettsiaceae</taxon>
        <taxon>Rickettsieae</taxon>
        <taxon>Candidatus Sneabacter</taxon>
    </lineage>
</organism>
<dbReference type="SUPFAM" id="SSF53335">
    <property type="entry name" value="S-adenosyl-L-methionine-dependent methyltransferases"/>
    <property type="match status" value="1"/>
</dbReference>
<keyword evidence="4 7" id="KW-0808">Transferase</keyword>
<protein>
    <submittedName>
        <fullName evidence="9">Ribosomal RNA small subunit methyltransferase A</fullName>
        <ecNumber evidence="9">2.1.1.182</ecNumber>
    </submittedName>
</protein>
<dbReference type="Gene3D" id="1.10.8.100">
    <property type="entry name" value="Ribosomal RNA adenine dimethylase-like, domain 2"/>
    <property type="match status" value="1"/>
</dbReference>
<gene>
    <name evidence="9" type="primary">rsmA</name>
    <name evidence="9" type="ORF">FZC37_01145</name>
</gene>
<evidence type="ECO:0000256" key="1">
    <source>
        <dbReference type="ARBA" id="ARBA00022490"/>
    </source>
</evidence>
<dbReference type="PROSITE" id="PS51689">
    <property type="entry name" value="SAM_RNA_A_N6_MT"/>
    <property type="match status" value="1"/>
</dbReference>
<dbReference type="Proteomes" id="UP000323844">
    <property type="component" value="Chromosome"/>
</dbReference>
<feature type="binding site" evidence="7">
    <location>
        <position position="21"/>
    </location>
    <ligand>
        <name>S-adenosyl-L-methionine</name>
        <dbReference type="ChEBI" id="CHEBI:59789"/>
    </ligand>
</feature>
<evidence type="ECO:0000256" key="2">
    <source>
        <dbReference type="ARBA" id="ARBA00022552"/>
    </source>
</evidence>
<keyword evidence="10" id="KW-1185">Reference proteome</keyword>
<dbReference type="Pfam" id="PF00398">
    <property type="entry name" value="RrnaAD"/>
    <property type="match status" value="1"/>
</dbReference>